<evidence type="ECO:0000313" key="2">
    <source>
        <dbReference type="Proteomes" id="UP000797356"/>
    </source>
</evidence>
<dbReference type="AlphaFoldDB" id="A0A8K0IQD3"/>
<organism evidence="1 2">
    <name type="scientific">Cocos nucifera</name>
    <name type="common">Coconut palm</name>
    <dbReference type="NCBI Taxonomy" id="13894"/>
    <lineage>
        <taxon>Eukaryota</taxon>
        <taxon>Viridiplantae</taxon>
        <taxon>Streptophyta</taxon>
        <taxon>Embryophyta</taxon>
        <taxon>Tracheophyta</taxon>
        <taxon>Spermatophyta</taxon>
        <taxon>Magnoliopsida</taxon>
        <taxon>Liliopsida</taxon>
        <taxon>Arecaceae</taxon>
        <taxon>Arecoideae</taxon>
        <taxon>Cocoseae</taxon>
        <taxon>Attaleinae</taxon>
        <taxon>Cocos</taxon>
    </lineage>
</organism>
<proteinExistence type="predicted"/>
<dbReference type="EMBL" id="CM017883">
    <property type="protein sequence ID" value="KAG1365004.1"/>
    <property type="molecule type" value="Genomic_DNA"/>
</dbReference>
<comment type="caution">
    <text evidence="1">The sequence shown here is derived from an EMBL/GenBank/DDBJ whole genome shotgun (WGS) entry which is preliminary data.</text>
</comment>
<sequence length="120" mass="14035">MKVERVRAKVSRLKVASKIQAIEVEHLRKVSWREEEASTRLRAALAFSEVKKKKTEEEISVERERAVKAFKSSQAMEDIKIAFFQETFLEGFEICMRRVVKNFSGVDLDFLTDEPRLLKE</sequence>
<accession>A0A8K0IQD3</accession>
<gene>
    <name evidence="1" type="ORF">COCNU_12G000040</name>
</gene>
<keyword evidence="2" id="KW-1185">Reference proteome</keyword>
<protein>
    <submittedName>
        <fullName evidence="1">Uncharacterized protein</fullName>
    </submittedName>
</protein>
<reference evidence="1" key="1">
    <citation type="journal article" date="2017" name="Gigascience">
        <title>The genome draft of coconut (Cocos nucifera).</title>
        <authorList>
            <person name="Xiao Y."/>
            <person name="Xu P."/>
            <person name="Fan H."/>
            <person name="Baudouin L."/>
            <person name="Xia W."/>
            <person name="Bocs S."/>
            <person name="Xu J."/>
            <person name="Li Q."/>
            <person name="Guo A."/>
            <person name="Zhou L."/>
            <person name="Li J."/>
            <person name="Wu Y."/>
            <person name="Ma Z."/>
            <person name="Armero A."/>
            <person name="Issali A.E."/>
            <person name="Liu N."/>
            <person name="Peng M."/>
            <person name="Yang Y."/>
        </authorList>
    </citation>
    <scope>NUCLEOTIDE SEQUENCE</scope>
    <source>
        <tissue evidence="1">Spear leaf of Hainan Tall coconut</tissue>
    </source>
</reference>
<dbReference type="Proteomes" id="UP000797356">
    <property type="component" value="Chromosome 12"/>
</dbReference>
<reference evidence="1" key="2">
    <citation type="submission" date="2019-07" db="EMBL/GenBank/DDBJ databases">
        <authorList>
            <person name="Yang Y."/>
            <person name="Bocs S."/>
            <person name="Baudouin L."/>
        </authorList>
    </citation>
    <scope>NUCLEOTIDE SEQUENCE</scope>
    <source>
        <tissue evidence="1">Spear leaf of Hainan Tall coconut</tissue>
    </source>
</reference>
<evidence type="ECO:0000313" key="1">
    <source>
        <dbReference type="EMBL" id="KAG1365004.1"/>
    </source>
</evidence>
<name>A0A8K0IQD3_COCNU</name>